<reference evidence="4" key="2">
    <citation type="submission" date="2008-08" db="EMBL/GenBank/DDBJ databases">
        <authorList>
            <consortium name="Diatom Consortium"/>
            <person name="Grigoriev I."/>
            <person name="Grimwood J."/>
            <person name="Kuo A."/>
            <person name="Otillar R.P."/>
            <person name="Salamov A."/>
            <person name="Detter J.C."/>
            <person name="Lindquist E."/>
            <person name="Shapiro H."/>
            <person name="Lucas S."/>
            <person name="Glavina del Rio T."/>
            <person name="Pitluck S."/>
            <person name="Rokhsar D."/>
            <person name="Bowler C."/>
        </authorList>
    </citation>
    <scope>GENOME REANNOTATION</scope>
    <source>
        <strain evidence="4">CCAP 1055/1</strain>
    </source>
</reference>
<keyword evidence="1" id="KW-0812">Transmembrane</keyword>
<evidence type="ECO:0000256" key="2">
    <source>
        <dbReference type="SAM" id="SignalP"/>
    </source>
</evidence>
<dbReference type="EMBL" id="CM000607">
    <property type="protein sequence ID" value="EEC50324.1"/>
    <property type="molecule type" value="Genomic_DNA"/>
</dbReference>
<accession>B7FUU8</accession>
<keyword evidence="2" id="KW-0732">Signal</keyword>
<dbReference type="InParanoid" id="B7FUU8"/>
<evidence type="ECO:0000313" key="3">
    <source>
        <dbReference type="EMBL" id="EEC50324.1"/>
    </source>
</evidence>
<gene>
    <name evidence="3" type="ORF">PHATRDRAFT_44662</name>
</gene>
<dbReference type="OMA" id="YYAGAMC"/>
<dbReference type="RefSeq" id="XP_002178659.1">
    <property type="nucleotide sequence ID" value="XM_002178623.1"/>
</dbReference>
<dbReference type="GeneID" id="7198137"/>
<keyword evidence="1" id="KW-0472">Membrane</keyword>
<dbReference type="OrthoDB" id="40709at2759"/>
<keyword evidence="4" id="KW-1185">Reference proteome</keyword>
<dbReference type="KEGG" id="pti:PHATRDRAFT_44662"/>
<dbReference type="HOGENOM" id="CLU_056661_0_0_1"/>
<evidence type="ECO:0000313" key="4">
    <source>
        <dbReference type="Proteomes" id="UP000000759"/>
    </source>
</evidence>
<feature type="transmembrane region" description="Helical" evidence="1">
    <location>
        <begin position="376"/>
        <end position="395"/>
    </location>
</feature>
<keyword evidence="1" id="KW-1133">Transmembrane helix</keyword>
<sequence length="415" mass="45395">MKLLAAFSFLVAAVSANSWASAHRERAAQTAYVGRLMRGAVPTNNSQLRRLEQNNGQNMNYEIDISGYSVKFEQCQLVKSFDEDLAGQEDASTVLATKRFAIFRLCPNNACSSCNYNYGEYLVDLDTYLQATVEYLKDYQEEMCNTCNECQNTNDDQNNGGRQLQNNQNYNVDCSTCYTECQKIANMETNGYLDATNFLECQLIYSPQDDSVADLYAGPICASQGSKIKIGVFTDQYCTDLDASKDPDDYLVSEQGTQMKLSHALLKLTYMDTCISCKEPQNANNNDQGNDAQDADDVIEMCETLYNSGAKCETTHGFNNGVSNYNGYENQLAQEEVVCDFVQSLKSGTYDESGEIIVSGASSSIGGGNSTTGGQKFALCFFILGTIGLAVYAGVLHSKLTKGSVNFSSNGGNLA</sequence>
<proteinExistence type="predicted"/>
<dbReference type="eggNOG" id="ENOG502SJXT">
    <property type="taxonomic scope" value="Eukaryota"/>
</dbReference>
<reference evidence="3 4" key="1">
    <citation type="journal article" date="2008" name="Nature">
        <title>The Phaeodactylum genome reveals the evolutionary history of diatom genomes.</title>
        <authorList>
            <person name="Bowler C."/>
            <person name="Allen A.E."/>
            <person name="Badger J.H."/>
            <person name="Grimwood J."/>
            <person name="Jabbari K."/>
            <person name="Kuo A."/>
            <person name="Maheswari U."/>
            <person name="Martens C."/>
            <person name="Maumus F."/>
            <person name="Otillar R.P."/>
            <person name="Rayko E."/>
            <person name="Salamov A."/>
            <person name="Vandepoele K."/>
            <person name="Beszteri B."/>
            <person name="Gruber A."/>
            <person name="Heijde M."/>
            <person name="Katinka M."/>
            <person name="Mock T."/>
            <person name="Valentin K."/>
            <person name="Verret F."/>
            <person name="Berges J.A."/>
            <person name="Brownlee C."/>
            <person name="Cadoret J.P."/>
            <person name="Chiovitti A."/>
            <person name="Choi C.J."/>
            <person name="Coesel S."/>
            <person name="De Martino A."/>
            <person name="Detter J.C."/>
            <person name="Durkin C."/>
            <person name="Falciatore A."/>
            <person name="Fournet J."/>
            <person name="Haruta M."/>
            <person name="Huysman M.J."/>
            <person name="Jenkins B.D."/>
            <person name="Jiroutova K."/>
            <person name="Jorgensen R.E."/>
            <person name="Joubert Y."/>
            <person name="Kaplan A."/>
            <person name="Kroger N."/>
            <person name="Kroth P.G."/>
            <person name="La Roche J."/>
            <person name="Lindquist E."/>
            <person name="Lommer M."/>
            <person name="Martin-Jezequel V."/>
            <person name="Lopez P.J."/>
            <person name="Lucas S."/>
            <person name="Mangogna M."/>
            <person name="McGinnis K."/>
            <person name="Medlin L.K."/>
            <person name="Montsant A."/>
            <person name="Oudot-Le Secq M.P."/>
            <person name="Napoli C."/>
            <person name="Obornik M."/>
            <person name="Parker M.S."/>
            <person name="Petit J.L."/>
            <person name="Porcel B.M."/>
            <person name="Poulsen N."/>
            <person name="Robison M."/>
            <person name="Rychlewski L."/>
            <person name="Rynearson T.A."/>
            <person name="Schmutz J."/>
            <person name="Shapiro H."/>
            <person name="Siaut M."/>
            <person name="Stanley M."/>
            <person name="Sussman M.R."/>
            <person name="Taylor A.R."/>
            <person name="Vardi A."/>
            <person name="von Dassow P."/>
            <person name="Vyverman W."/>
            <person name="Willis A."/>
            <person name="Wyrwicz L.S."/>
            <person name="Rokhsar D.S."/>
            <person name="Weissenbach J."/>
            <person name="Armbrust E.V."/>
            <person name="Green B.R."/>
            <person name="Van de Peer Y."/>
            <person name="Grigoriev I.V."/>
        </authorList>
    </citation>
    <scope>NUCLEOTIDE SEQUENCE [LARGE SCALE GENOMIC DNA]</scope>
    <source>
        <strain evidence="3 4">CCAP 1055/1</strain>
    </source>
</reference>
<feature type="signal peptide" evidence="2">
    <location>
        <begin position="1"/>
        <end position="16"/>
    </location>
</feature>
<dbReference type="AlphaFoldDB" id="B7FUU8"/>
<evidence type="ECO:0000256" key="1">
    <source>
        <dbReference type="SAM" id="Phobius"/>
    </source>
</evidence>
<dbReference type="Proteomes" id="UP000000759">
    <property type="component" value="Chromosome 4"/>
</dbReference>
<feature type="chain" id="PRO_5002855354" evidence="2">
    <location>
        <begin position="17"/>
        <end position="415"/>
    </location>
</feature>
<name>B7FUU8_PHATC</name>
<protein>
    <submittedName>
        <fullName evidence="3">Uncharacterized protein</fullName>
    </submittedName>
</protein>
<dbReference type="PaxDb" id="2850-Phatr44662"/>
<organism evidence="3 4">
    <name type="scientific">Phaeodactylum tricornutum (strain CCAP 1055/1)</name>
    <dbReference type="NCBI Taxonomy" id="556484"/>
    <lineage>
        <taxon>Eukaryota</taxon>
        <taxon>Sar</taxon>
        <taxon>Stramenopiles</taxon>
        <taxon>Ochrophyta</taxon>
        <taxon>Bacillariophyta</taxon>
        <taxon>Bacillariophyceae</taxon>
        <taxon>Bacillariophycidae</taxon>
        <taxon>Naviculales</taxon>
        <taxon>Phaeodactylaceae</taxon>
        <taxon>Phaeodactylum</taxon>
    </lineage>
</organism>